<gene>
    <name evidence="4" type="ORF">KK137_13425</name>
</gene>
<feature type="transmembrane region" description="Helical" evidence="2">
    <location>
        <begin position="81"/>
        <end position="102"/>
    </location>
</feature>
<dbReference type="PROSITE" id="PS50109">
    <property type="entry name" value="HIS_KIN"/>
    <property type="match status" value="1"/>
</dbReference>
<comment type="caution">
    <text evidence="4">The sequence shown here is derived from an EMBL/GenBank/DDBJ whole genome shotgun (WGS) entry which is preliminary data.</text>
</comment>
<keyword evidence="5" id="KW-1185">Reference proteome</keyword>
<keyword evidence="4" id="KW-0808">Transferase</keyword>
<name>A0ABS5W6F9_9SPHN</name>
<dbReference type="InterPro" id="IPR003594">
    <property type="entry name" value="HATPase_dom"/>
</dbReference>
<dbReference type="InterPro" id="IPR036890">
    <property type="entry name" value="HATPase_C_sf"/>
</dbReference>
<dbReference type="InterPro" id="IPR010559">
    <property type="entry name" value="Sig_transdc_His_kin_internal"/>
</dbReference>
<evidence type="ECO:0000256" key="1">
    <source>
        <dbReference type="SAM" id="Coils"/>
    </source>
</evidence>
<dbReference type="SUPFAM" id="SSF55874">
    <property type="entry name" value="ATPase domain of HSP90 chaperone/DNA topoisomerase II/histidine kinase"/>
    <property type="match status" value="1"/>
</dbReference>
<dbReference type="PANTHER" id="PTHR34220:SF7">
    <property type="entry name" value="SENSOR HISTIDINE KINASE YPDA"/>
    <property type="match status" value="1"/>
</dbReference>
<organism evidence="4 5">
    <name type="scientific">Croceibacterium selenioxidans</name>
    <dbReference type="NCBI Taxonomy" id="2838833"/>
    <lineage>
        <taxon>Bacteria</taxon>
        <taxon>Pseudomonadati</taxon>
        <taxon>Pseudomonadota</taxon>
        <taxon>Alphaproteobacteria</taxon>
        <taxon>Sphingomonadales</taxon>
        <taxon>Erythrobacteraceae</taxon>
        <taxon>Croceibacterium</taxon>
    </lineage>
</organism>
<reference evidence="4 5" key="1">
    <citation type="submission" date="2021-05" db="EMBL/GenBank/DDBJ databases">
        <title>Croceibacterium sp. LX-88 genome sequence.</title>
        <authorList>
            <person name="Luo X."/>
        </authorList>
    </citation>
    <scope>NUCLEOTIDE SEQUENCE [LARGE SCALE GENOMIC DNA]</scope>
    <source>
        <strain evidence="4 5">LX-88</strain>
    </source>
</reference>
<accession>A0ABS5W6F9</accession>
<dbReference type="InterPro" id="IPR050640">
    <property type="entry name" value="Bact_2-comp_sensor_kinase"/>
</dbReference>
<dbReference type="Proteomes" id="UP000811255">
    <property type="component" value="Unassembled WGS sequence"/>
</dbReference>
<feature type="transmembrane region" description="Helical" evidence="2">
    <location>
        <begin position="45"/>
        <end position="69"/>
    </location>
</feature>
<evidence type="ECO:0000313" key="4">
    <source>
        <dbReference type="EMBL" id="MBT2135333.1"/>
    </source>
</evidence>
<dbReference type="Pfam" id="PF06580">
    <property type="entry name" value="His_kinase"/>
    <property type="match status" value="1"/>
</dbReference>
<evidence type="ECO:0000256" key="2">
    <source>
        <dbReference type="SAM" id="Phobius"/>
    </source>
</evidence>
<dbReference type="Pfam" id="PF02518">
    <property type="entry name" value="HATPase_c"/>
    <property type="match status" value="1"/>
</dbReference>
<evidence type="ECO:0000313" key="5">
    <source>
        <dbReference type="Proteomes" id="UP000811255"/>
    </source>
</evidence>
<keyword evidence="2" id="KW-1133">Transmembrane helix</keyword>
<dbReference type="Gene3D" id="3.30.565.10">
    <property type="entry name" value="Histidine kinase-like ATPase, C-terminal domain"/>
    <property type="match status" value="1"/>
</dbReference>
<dbReference type="RefSeq" id="WP_214537045.1">
    <property type="nucleotide sequence ID" value="NZ_JAHFVK010000002.1"/>
</dbReference>
<evidence type="ECO:0000259" key="3">
    <source>
        <dbReference type="PROSITE" id="PS50109"/>
    </source>
</evidence>
<protein>
    <submittedName>
        <fullName evidence="4">Sensor histidine kinase</fullName>
    </submittedName>
</protein>
<dbReference type="PANTHER" id="PTHR34220">
    <property type="entry name" value="SENSOR HISTIDINE KINASE YPDA"/>
    <property type="match status" value="1"/>
</dbReference>
<keyword evidence="4" id="KW-0418">Kinase</keyword>
<keyword evidence="1" id="KW-0175">Coiled coil</keyword>
<feature type="coiled-coil region" evidence="1">
    <location>
        <begin position="137"/>
        <end position="171"/>
    </location>
</feature>
<dbReference type="EMBL" id="JAHFVK010000002">
    <property type="protein sequence ID" value="MBT2135333.1"/>
    <property type="molecule type" value="Genomic_DNA"/>
</dbReference>
<feature type="domain" description="Histidine kinase" evidence="3">
    <location>
        <begin position="260"/>
        <end position="367"/>
    </location>
</feature>
<keyword evidence="2" id="KW-0812">Transmembrane</keyword>
<dbReference type="GO" id="GO:0016301">
    <property type="term" value="F:kinase activity"/>
    <property type="evidence" value="ECO:0007669"/>
    <property type="project" value="UniProtKB-KW"/>
</dbReference>
<dbReference type="InterPro" id="IPR005467">
    <property type="entry name" value="His_kinase_dom"/>
</dbReference>
<keyword evidence="2" id="KW-0472">Membrane</keyword>
<feature type="transmembrane region" description="Helical" evidence="2">
    <location>
        <begin position="122"/>
        <end position="142"/>
    </location>
</feature>
<proteinExistence type="predicted"/>
<sequence length="400" mass="43515">MSNLPFRPAPFFENKDRAFWRLQFVGWGAAAFQRGMSALANGQDLSFLVLVLIEAITGFSISLVLSVIYGKLINRRPIITWSVTAVVLVTAVFVAAFINGWAVSLQRGGTTGFLQLVLGLSYIHMTLLGAWSALYYAINYYLQVEEQADRLERLEAQATSAQLAMLRYQLNPHFLFNTLNSISTLVLLKQTEPANAMLTRLSGFLRHTLVTQPGGKVSVAQEVETLKLYLDIERMRFEERLRTVFKVEPAAADASIPSLLLQPLVENAIKYAVSPQEEGARISLTAQVIGNRLRVTVADTGPGAQATATTARVSDALSASHNTVSTGVGLANIRDRLAQAYGEEHRFEIETPPEGGFTVIIEIPYEPFQDSAAEIGSAVKPATAPSVATVPGQRAMGTSA</sequence>